<organism evidence="1 2">
    <name type="scientific">Brassica cretica</name>
    <name type="common">Mustard</name>
    <dbReference type="NCBI Taxonomy" id="69181"/>
    <lineage>
        <taxon>Eukaryota</taxon>
        <taxon>Viridiplantae</taxon>
        <taxon>Streptophyta</taxon>
        <taxon>Embryophyta</taxon>
        <taxon>Tracheophyta</taxon>
        <taxon>Spermatophyta</taxon>
        <taxon>Magnoliopsida</taxon>
        <taxon>eudicotyledons</taxon>
        <taxon>Gunneridae</taxon>
        <taxon>Pentapetalae</taxon>
        <taxon>rosids</taxon>
        <taxon>malvids</taxon>
        <taxon>Brassicales</taxon>
        <taxon>Brassicaceae</taxon>
        <taxon>Brassiceae</taxon>
        <taxon>Brassica</taxon>
    </lineage>
</organism>
<sequence length="53" mass="5806">MEPSIHPDRKAHVSFWILARLTPLDPGASHETNQATKAALLSSGGLQHMETKK</sequence>
<protein>
    <submittedName>
        <fullName evidence="1">Uncharacterized protein</fullName>
    </submittedName>
</protein>
<accession>A0A8S9GLB3</accession>
<dbReference type="Proteomes" id="UP000712281">
    <property type="component" value="Unassembled WGS sequence"/>
</dbReference>
<reference evidence="1" key="1">
    <citation type="submission" date="2019-12" db="EMBL/GenBank/DDBJ databases">
        <title>Genome sequencing and annotation of Brassica cretica.</title>
        <authorList>
            <person name="Studholme D.J."/>
            <person name="Sarris P.F."/>
        </authorList>
    </citation>
    <scope>NUCLEOTIDE SEQUENCE</scope>
    <source>
        <strain evidence="1">PFS-001/15</strain>
        <tissue evidence="1">Leaf</tissue>
    </source>
</reference>
<name>A0A8S9GLB3_BRACR</name>
<comment type="caution">
    <text evidence="1">The sequence shown here is derived from an EMBL/GenBank/DDBJ whole genome shotgun (WGS) entry which is preliminary data.</text>
</comment>
<proteinExistence type="predicted"/>
<evidence type="ECO:0000313" key="2">
    <source>
        <dbReference type="Proteomes" id="UP000712281"/>
    </source>
</evidence>
<evidence type="ECO:0000313" key="1">
    <source>
        <dbReference type="EMBL" id="KAF2544512.1"/>
    </source>
</evidence>
<gene>
    <name evidence="1" type="ORF">F2Q68_00032486</name>
</gene>
<dbReference type="EMBL" id="QGKW02002005">
    <property type="protein sequence ID" value="KAF2544512.1"/>
    <property type="molecule type" value="Genomic_DNA"/>
</dbReference>
<dbReference type="AlphaFoldDB" id="A0A8S9GLB3"/>